<evidence type="ECO:0000256" key="3">
    <source>
        <dbReference type="ARBA" id="ARBA00022737"/>
    </source>
</evidence>
<evidence type="ECO:0000313" key="8">
    <source>
        <dbReference type="EMBL" id="CAI2363019.1"/>
    </source>
</evidence>
<dbReference type="AlphaFoldDB" id="A0AAD1UCQ2"/>
<dbReference type="InterPro" id="IPR016024">
    <property type="entry name" value="ARM-type_fold"/>
</dbReference>
<dbReference type="GO" id="GO:0061608">
    <property type="term" value="F:nuclear import signal receptor activity"/>
    <property type="evidence" value="ECO:0007669"/>
    <property type="project" value="InterPro"/>
</dbReference>
<feature type="compositionally biased region" description="Basic and acidic residues" evidence="7">
    <location>
        <begin position="44"/>
        <end position="63"/>
    </location>
</feature>
<dbReference type="PIRSF" id="PIRSF005673">
    <property type="entry name" value="Importin_alpha"/>
    <property type="match status" value="1"/>
</dbReference>
<dbReference type="Pfam" id="PF00514">
    <property type="entry name" value="Arm"/>
    <property type="match status" value="2"/>
</dbReference>
<keyword evidence="9" id="KW-1185">Reference proteome</keyword>
<keyword evidence="4 5" id="KW-0653">Protein transport</keyword>
<dbReference type="GO" id="GO:0005737">
    <property type="term" value="C:cytoplasm"/>
    <property type="evidence" value="ECO:0007669"/>
    <property type="project" value="InterPro"/>
</dbReference>
<dbReference type="SUPFAM" id="SSF48371">
    <property type="entry name" value="ARM repeat"/>
    <property type="match status" value="1"/>
</dbReference>
<dbReference type="PROSITE" id="PS50176">
    <property type="entry name" value="ARM_REPEAT"/>
    <property type="match status" value="1"/>
</dbReference>
<reference evidence="8" key="1">
    <citation type="submission" date="2023-07" db="EMBL/GenBank/DDBJ databases">
        <authorList>
            <consortium name="AG Swart"/>
            <person name="Singh M."/>
            <person name="Singh A."/>
            <person name="Seah K."/>
            <person name="Emmerich C."/>
        </authorList>
    </citation>
    <scope>NUCLEOTIDE SEQUENCE</scope>
    <source>
        <strain evidence="8">DP1</strain>
    </source>
</reference>
<gene>
    <name evidence="8" type="ORF">ECRASSUSDP1_LOCUS4349</name>
</gene>
<evidence type="ECO:0000313" key="9">
    <source>
        <dbReference type="Proteomes" id="UP001295684"/>
    </source>
</evidence>
<feature type="repeat" description="ARM" evidence="6">
    <location>
        <begin position="209"/>
        <end position="265"/>
    </location>
</feature>
<evidence type="ECO:0000256" key="4">
    <source>
        <dbReference type="ARBA" id="ARBA00022927"/>
    </source>
</evidence>
<keyword evidence="2 5" id="KW-0813">Transport</keyword>
<feature type="compositionally biased region" description="Basic and acidic residues" evidence="7">
    <location>
        <begin position="14"/>
        <end position="30"/>
    </location>
</feature>
<name>A0AAD1UCQ2_EUPCR</name>
<dbReference type="Gene3D" id="1.25.10.10">
    <property type="entry name" value="Leucine-rich Repeat Variant"/>
    <property type="match status" value="1"/>
</dbReference>
<evidence type="ECO:0000256" key="2">
    <source>
        <dbReference type="ARBA" id="ARBA00022448"/>
    </source>
</evidence>
<evidence type="ECO:0000256" key="7">
    <source>
        <dbReference type="SAM" id="MobiDB-lite"/>
    </source>
</evidence>
<dbReference type="PANTHER" id="PTHR23316">
    <property type="entry name" value="IMPORTIN ALPHA"/>
    <property type="match status" value="1"/>
</dbReference>
<dbReference type="InterPro" id="IPR032413">
    <property type="entry name" value="Arm_3"/>
</dbReference>
<dbReference type="InterPro" id="IPR011989">
    <property type="entry name" value="ARM-like"/>
</dbReference>
<evidence type="ECO:0000256" key="6">
    <source>
        <dbReference type="PROSITE-ProRule" id="PRU00259"/>
    </source>
</evidence>
<comment type="similarity">
    <text evidence="1 5">Belongs to the importin alpha family.</text>
</comment>
<dbReference type="EMBL" id="CAMPGE010004173">
    <property type="protein sequence ID" value="CAI2363019.1"/>
    <property type="molecule type" value="Genomic_DNA"/>
</dbReference>
<feature type="compositionally biased region" description="Polar residues" evidence="7">
    <location>
        <begin position="1"/>
        <end position="11"/>
    </location>
</feature>
<evidence type="ECO:0000256" key="5">
    <source>
        <dbReference type="PIRNR" id="PIRNR005673"/>
    </source>
</evidence>
<dbReference type="Pfam" id="PF16186">
    <property type="entry name" value="Arm_3"/>
    <property type="match status" value="1"/>
</dbReference>
<keyword evidence="3" id="KW-0677">Repeat</keyword>
<dbReference type="Proteomes" id="UP001295684">
    <property type="component" value="Unassembled WGS sequence"/>
</dbReference>
<dbReference type="InterPro" id="IPR024931">
    <property type="entry name" value="Importin_alpha"/>
</dbReference>
<dbReference type="SMART" id="SM00185">
    <property type="entry name" value="ARM"/>
    <property type="match status" value="6"/>
</dbReference>
<protein>
    <recommendedName>
        <fullName evidence="5">Importin subunit alpha</fullName>
    </recommendedName>
</protein>
<feature type="compositionally biased region" description="Polar residues" evidence="7">
    <location>
        <begin position="31"/>
        <end position="43"/>
    </location>
</feature>
<evidence type="ECO:0000256" key="1">
    <source>
        <dbReference type="ARBA" id="ARBA00010394"/>
    </source>
</evidence>
<dbReference type="GO" id="GO:0006606">
    <property type="term" value="P:protein import into nucleus"/>
    <property type="evidence" value="ECO:0007669"/>
    <property type="project" value="InterPro"/>
</dbReference>
<proteinExistence type="inferred from homology"/>
<dbReference type="InterPro" id="IPR000225">
    <property type="entry name" value="Armadillo"/>
</dbReference>
<sequence length="576" mass="65656">MEQNKTNQQNELFHIGKDSNKDSLKVDSRIQNRTNQFLNNQDADQLKKNLSEHNEASRKEIKNQKFTKNRNCEAKDQSETDNIKDILAEKTEHTITQAQSLWDKGIDFMDYYLFLNNTKFEITDSPFLQELIKSDKDHNILLAVVGLRKLLSLVDNPPRQCVVDADLLPQLITLTNKKDVPKIQFEALWCLTNIACGKAEHVETLVDKGIIPILTSLLRTTQDKEDETKTYPDLDPHKIVEQSIWALGNIAVEDAHYKAKILKEGALKQLGNILQKSEPNSGFTRNCMWCIRNLLRNKPFPKLGELFYLIPIISECLKTNDKNKILTDGIWALYYISEVGEKTNTVMIQCGLIEILKPYLKHSDNNIVLRCVRIFGNFVLREENETQAVIDAGVLPHLHDLLSHQDNTIVKKTCWMLSNICAGPTDHISALIKCGTIDKLIELIEVEEYEIGSEAGWCISHAIVHNNAEIVEKIVSKKGIEAMCYLLKSKIKVKAAIILLEGIKICLNIGQQSFINEEGFNEFALIFENCGGLDTIEKFYAHEDHLIYQLAEEIIESYFLVGVNLDDDEVDITQQF</sequence>
<comment type="caution">
    <text evidence="8">The sequence shown here is derived from an EMBL/GenBank/DDBJ whole genome shotgun (WGS) entry which is preliminary data.</text>
</comment>
<organism evidence="8 9">
    <name type="scientific">Euplotes crassus</name>
    <dbReference type="NCBI Taxonomy" id="5936"/>
    <lineage>
        <taxon>Eukaryota</taxon>
        <taxon>Sar</taxon>
        <taxon>Alveolata</taxon>
        <taxon>Ciliophora</taxon>
        <taxon>Intramacronucleata</taxon>
        <taxon>Spirotrichea</taxon>
        <taxon>Hypotrichia</taxon>
        <taxon>Euplotida</taxon>
        <taxon>Euplotidae</taxon>
        <taxon>Moneuplotes</taxon>
    </lineage>
</organism>
<accession>A0AAD1UCQ2</accession>
<feature type="region of interest" description="Disordered" evidence="7">
    <location>
        <begin position="1"/>
        <end position="78"/>
    </location>
</feature>